<sequence length="107" mass="11728">MQMIGHTTEYSFAAVVHEDVAYHRCQCRGFFPRSSHALISTLTAKTTSGRTVFSAPSLVGPYAGSFAAVNAWYPSRYEPQDAFRIGSNSFMFKAVGNLIGEFIAPAR</sequence>
<keyword evidence="2" id="KW-1185">Reference proteome</keyword>
<organism evidence="1 2">
    <name type="scientific">Acidisarcina polymorpha</name>
    <dbReference type="NCBI Taxonomy" id="2211140"/>
    <lineage>
        <taxon>Bacteria</taxon>
        <taxon>Pseudomonadati</taxon>
        <taxon>Acidobacteriota</taxon>
        <taxon>Terriglobia</taxon>
        <taxon>Terriglobales</taxon>
        <taxon>Acidobacteriaceae</taxon>
        <taxon>Acidisarcina</taxon>
    </lineage>
</organism>
<dbReference type="EMBL" id="CP030840">
    <property type="protein sequence ID" value="AXC12287.1"/>
    <property type="molecule type" value="Genomic_DNA"/>
</dbReference>
<evidence type="ECO:0000313" key="1">
    <source>
        <dbReference type="EMBL" id="AXC12287.1"/>
    </source>
</evidence>
<gene>
    <name evidence="1" type="ORF">ACPOL_2985</name>
</gene>
<dbReference type="KEGG" id="abas:ACPOL_2985"/>
<dbReference type="Proteomes" id="UP000253606">
    <property type="component" value="Chromosome"/>
</dbReference>
<evidence type="ECO:0000313" key="2">
    <source>
        <dbReference type="Proteomes" id="UP000253606"/>
    </source>
</evidence>
<reference evidence="1 2" key="1">
    <citation type="journal article" date="2018" name="Front. Microbiol.">
        <title>Hydrolytic Capabilities as a Key to Environmental Success: Chitinolytic and Cellulolytic Acidobacteria From Acidic Sub-arctic Soils and Boreal Peatlands.</title>
        <authorList>
            <person name="Belova S.E."/>
            <person name="Ravin N.V."/>
            <person name="Pankratov T.A."/>
            <person name="Rakitin A.L."/>
            <person name="Ivanova A.A."/>
            <person name="Beletsky A.V."/>
            <person name="Mardanov A.V."/>
            <person name="Sinninghe Damste J.S."/>
            <person name="Dedysh S.N."/>
        </authorList>
    </citation>
    <scope>NUCLEOTIDE SEQUENCE [LARGE SCALE GENOMIC DNA]</scope>
    <source>
        <strain evidence="1 2">SBC82</strain>
    </source>
</reference>
<protein>
    <submittedName>
        <fullName evidence="1">Uncharacterized protein</fullName>
    </submittedName>
</protein>
<proteinExistence type="predicted"/>
<dbReference type="AlphaFoldDB" id="A0A2Z5G0P7"/>
<accession>A0A2Z5G0P7</accession>
<name>A0A2Z5G0P7_9BACT</name>